<dbReference type="AlphaFoldDB" id="A0A8H5MA32"/>
<dbReference type="Proteomes" id="UP000518752">
    <property type="component" value="Unassembled WGS sequence"/>
</dbReference>
<keyword evidence="2" id="KW-1133">Transmembrane helix</keyword>
<proteinExistence type="predicted"/>
<accession>A0A8H5MA32</accession>
<feature type="transmembrane region" description="Helical" evidence="2">
    <location>
        <begin position="187"/>
        <end position="209"/>
    </location>
</feature>
<comment type="caution">
    <text evidence="3">The sequence shown here is derived from an EMBL/GenBank/DDBJ whole genome shotgun (WGS) entry which is preliminary data.</text>
</comment>
<evidence type="ECO:0000256" key="2">
    <source>
        <dbReference type="SAM" id="Phobius"/>
    </source>
</evidence>
<protein>
    <submittedName>
        <fullName evidence="3">Uncharacterized protein</fullName>
    </submittedName>
</protein>
<evidence type="ECO:0000313" key="4">
    <source>
        <dbReference type="Proteomes" id="UP000518752"/>
    </source>
</evidence>
<organism evidence="3 4">
    <name type="scientific">Collybiopsis confluens</name>
    <dbReference type="NCBI Taxonomy" id="2823264"/>
    <lineage>
        <taxon>Eukaryota</taxon>
        <taxon>Fungi</taxon>
        <taxon>Dikarya</taxon>
        <taxon>Basidiomycota</taxon>
        <taxon>Agaricomycotina</taxon>
        <taxon>Agaricomycetes</taxon>
        <taxon>Agaricomycetidae</taxon>
        <taxon>Agaricales</taxon>
        <taxon>Marasmiineae</taxon>
        <taxon>Omphalotaceae</taxon>
        <taxon>Collybiopsis</taxon>
    </lineage>
</organism>
<feature type="compositionally biased region" description="Polar residues" evidence="1">
    <location>
        <begin position="367"/>
        <end position="382"/>
    </location>
</feature>
<feature type="compositionally biased region" description="Polar residues" evidence="1">
    <location>
        <begin position="40"/>
        <end position="53"/>
    </location>
</feature>
<gene>
    <name evidence="3" type="ORF">D9757_006685</name>
</gene>
<keyword evidence="2" id="KW-0472">Membrane</keyword>
<evidence type="ECO:0000256" key="1">
    <source>
        <dbReference type="SAM" id="MobiDB-lite"/>
    </source>
</evidence>
<feature type="region of interest" description="Disordered" evidence="1">
    <location>
        <begin position="100"/>
        <end position="127"/>
    </location>
</feature>
<dbReference type="EMBL" id="JAACJN010000036">
    <property type="protein sequence ID" value="KAF5386347.1"/>
    <property type="molecule type" value="Genomic_DNA"/>
</dbReference>
<reference evidence="3 4" key="1">
    <citation type="journal article" date="2020" name="ISME J.">
        <title>Uncovering the hidden diversity of litter-decomposition mechanisms in mushroom-forming fungi.</title>
        <authorList>
            <person name="Floudas D."/>
            <person name="Bentzer J."/>
            <person name="Ahren D."/>
            <person name="Johansson T."/>
            <person name="Persson P."/>
            <person name="Tunlid A."/>
        </authorList>
    </citation>
    <scope>NUCLEOTIDE SEQUENCE [LARGE SCALE GENOMIC DNA]</scope>
    <source>
        <strain evidence="3 4">CBS 406.79</strain>
    </source>
</reference>
<feature type="region of interest" description="Disordered" evidence="1">
    <location>
        <begin position="363"/>
        <end position="390"/>
    </location>
</feature>
<evidence type="ECO:0000313" key="3">
    <source>
        <dbReference type="EMBL" id="KAF5386347.1"/>
    </source>
</evidence>
<dbReference type="OrthoDB" id="3263296at2759"/>
<feature type="region of interest" description="Disordered" evidence="1">
    <location>
        <begin position="23"/>
        <end position="53"/>
    </location>
</feature>
<name>A0A8H5MA32_9AGAR</name>
<keyword evidence="2" id="KW-0812">Transmembrane</keyword>
<sequence length="427" mass="44926">MNHQPELKARSTQLHHRKAHLNRAVVGPLNEPGDTGPDDSPTTVKGLTPTPSTTSVLQATLPASTSKLIQITPLVPTPTLTFSLLNPATSSTLATSLSTTLSTSSSLPTSSSKTSSTTSTLSTSSANTHSTAISVDTSIDTSIDTSRASRTVAATVTRTSSTSGTATAAISSSSANSSSGGVSAGSIVGAIFGTIGGILVVAIIVAFIVRRIRSRRNEEEHFDAAHFRRSAALLDDEFGNDNLSARPPTMIARHMAHSPAIPSASYGNYPGADRYAGGDPYPIAGGDPFTPQYAQYPAYTQEPVYGLNPGDTYMQNNPITPSMSAHEMDETAHNTYLNRQPTLRGPDAYPAVPQQYMDMNRVPSPPSTEYATGLTSPSSATPFKNPHDSHYAPVEYPSVAPVHQRADAPGFTRPETVYDADDAYGGM</sequence>
<keyword evidence="4" id="KW-1185">Reference proteome</keyword>